<proteinExistence type="predicted"/>
<keyword evidence="1" id="KW-1133">Transmembrane helix</keyword>
<comment type="caution">
    <text evidence="2">The sequence shown here is derived from an EMBL/GenBank/DDBJ whole genome shotgun (WGS) entry which is preliminary data.</text>
</comment>
<evidence type="ECO:0000313" key="3">
    <source>
        <dbReference type="Proteomes" id="UP000182059"/>
    </source>
</evidence>
<keyword evidence="1" id="KW-0812">Transmembrane</keyword>
<evidence type="ECO:0000256" key="1">
    <source>
        <dbReference type="SAM" id="Phobius"/>
    </source>
</evidence>
<feature type="transmembrane region" description="Helical" evidence="1">
    <location>
        <begin position="9"/>
        <end position="34"/>
    </location>
</feature>
<dbReference type="AlphaFoldDB" id="A0A1J5FZ37"/>
<dbReference type="Proteomes" id="UP000182059">
    <property type="component" value="Unassembled WGS sequence"/>
</dbReference>
<accession>A0A1J5FZ37</accession>
<protein>
    <submittedName>
        <fullName evidence="2">Uncharacterized protein</fullName>
    </submittedName>
</protein>
<evidence type="ECO:0000313" key="2">
    <source>
        <dbReference type="EMBL" id="OIP65557.1"/>
    </source>
</evidence>
<keyword evidence="1" id="KW-0472">Membrane</keyword>
<sequence length="82" mass="9437">MNKRIIFDIILLSSVFYAPWWIVAMFAIVGAYLYNQYYEIFLFGMLIDLLYGANLFPLWGALGILGAIVIFVSVSYAKKMVR</sequence>
<reference evidence="2 3" key="1">
    <citation type="journal article" date="2016" name="Environ. Microbiol.">
        <title>Genomic resolution of a cold subsurface aquifer community provides metabolic insights for novel microbes adapted to high CO concentrations.</title>
        <authorList>
            <person name="Probst A.J."/>
            <person name="Castelle C.J."/>
            <person name="Singh A."/>
            <person name="Brown C.T."/>
            <person name="Anantharaman K."/>
            <person name="Sharon I."/>
            <person name="Hug L.A."/>
            <person name="Burstein D."/>
            <person name="Emerson J.B."/>
            <person name="Thomas B.C."/>
            <person name="Banfield J.F."/>
        </authorList>
    </citation>
    <scope>NUCLEOTIDE SEQUENCE [LARGE SCALE GENOMIC DNA]</scope>
    <source>
        <strain evidence="2">CG2_30_43_9</strain>
    </source>
</reference>
<gene>
    <name evidence="2" type="ORF">AUK15_01485</name>
</gene>
<dbReference type="EMBL" id="MNYX01000041">
    <property type="protein sequence ID" value="OIP65557.1"/>
    <property type="molecule type" value="Genomic_DNA"/>
</dbReference>
<feature type="transmembrane region" description="Helical" evidence="1">
    <location>
        <begin position="54"/>
        <end position="77"/>
    </location>
</feature>
<name>A0A1J5FZ37_9BACT</name>
<organism evidence="2 3">
    <name type="scientific">Candidatus Nomurabacteria bacterium CG2_30_43_9</name>
    <dbReference type="NCBI Taxonomy" id="1805283"/>
    <lineage>
        <taxon>Bacteria</taxon>
        <taxon>Candidatus Nomuraibacteriota</taxon>
    </lineage>
</organism>